<proteinExistence type="predicted"/>
<dbReference type="GeneID" id="85442506"/>
<evidence type="ECO:0000313" key="2">
    <source>
        <dbReference type="Proteomes" id="UP001230504"/>
    </source>
</evidence>
<name>A0AAD8PVL7_9PEZI</name>
<reference evidence="1" key="1">
    <citation type="submission" date="2021-06" db="EMBL/GenBank/DDBJ databases">
        <title>Comparative genomics, transcriptomics and evolutionary studies reveal genomic signatures of adaptation to plant cell wall in hemibiotrophic fungi.</title>
        <authorList>
            <consortium name="DOE Joint Genome Institute"/>
            <person name="Baroncelli R."/>
            <person name="Diaz J.F."/>
            <person name="Benocci T."/>
            <person name="Peng M."/>
            <person name="Battaglia E."/>
            <person name="Haridas S."/>
            <person name="Andreopoulos W."/>
            <person name="Labutti K."/>
            <person name="Pangilinan J."/>
            <person name="Floch G.L."/>
            <person name="Makela M.R."/>
            <person name="Henrissat B."/>
            <person name="Grigoriev I.V."/>
            <person name="Crouch J.A."/>
            <person name="De Vries R.P."/>
            <person name="Sukno S.A."/>
            <person name="Thon M.R."/>
        </authorList>
    </citation>
    <scope>NUCLEOTIDE SEQUENCE</scope>
    <source>
        <strain evidence="1">CBS 125086</strain>
    </source>
</reference>
<dbReference type="Proteomes" id="UP001230504">
    <property type="component" value="Unassembled WGS sequence"/>
</dbReference>
<evidence type="ECO:0000313" key="1">
    <source>
        <dbReference type="EMBL" id="KAK1585031.1"/>
    </source>
</evidence>
<comment type="caution">
    <text evidence="1">The sequence shown here is derived from an EMBL/GenBank/DDBJ whole genome shotgun (WGS) entry which is preliminary data.</text>
</comment>
<organism evidence="1 2">
    <name type="scientific">Colletotrichum navitas</name>
    <dbReference type="NCBI Taxonomy" id="681940"/>
    <lineage>
        <taxon>Eukaryota</taxon>
        <taxon>Fungi</taxon>
        <taxon>Dikarya</taxon>
        <taxon>Ascomycota</taxon>
        <taxon>Pezizomycotina</taxon>
        <taxon>Sordariomycetes</taxon>
        <taxon>Hypocreomycetidae</taxon>
        <taxon>Glomerellales</taxon>
        <taxon>Glomerellaceae</taxon>
        <taxon>Colletotrichum</taxon>
        <taxon>Colletotrichum graminicola species complex</taxon>
    </lineage>
</organism>
<keyword evidence="2" id="KW-1185">Reference proteome</keyword>
<accession>A0AAD8PVL7</accession>
<sequence length="90" mass="9734">MTLKPEACACLSANMAMPPVPVSVVIRPSLQTNPLLTWKAVRDLLYANSLHTCPEINLNPQSDNLIIVLWTPASDRSAQSTAAMTTSKTI</sequence>
<dbReference type="RefSeq" id="XP_060412084.1">
    <property type="nucleotide sequence ID" value="XM_060558266.1"/>
</dbReference>
<protein>
    <submittedName>
        <fullName evidence="1">Uncharacterized protein</fullName>
    </submittedName>
</protein>
<dbReference type="AlphaFoldDB" id="A0AAD8PVL7"/>
<dbReference type="EMBL" id="JAHLJV010000048">
    <property type="protein sequence ID" value="KAK1585031.1"/>
    <property type="molecule type" value="Genomic_DNA"/>
</dbReference>
<gene>
    <name evidence="1" type="ORF">LY79DRAFT_559572</name>
</gene>